<dbReference type="EMBL" id="ML978123">
    <property type="protein sequence ID" value="KAF2101551.1"/>
    <property type="molecule type" value="Genomic_DNA"/>
</dbReference>
<dbReference type="PROSITE" id="PS00571">
    <property type="entry name" value="AMIDASES"/>
    <property type="match status" value="1"/>
</dbReference>
<dbReference type="InterPro" id="IPR036928">
    <property type="entry name" value="AS_sf"/>
</dbReference>
<dbReference type="InterPro" id="IPR023631">
    <property type="entry name" value="Amidase_dom"/>
</dbReference>
<comment type="caution">
    <text evidence="3">The sequence shown here is derived from an EMBL/GenBank/DDBJ whole genome shotgun (WGS) entry which is preliminary data.</text>
</comment>
<evidence type="ECO:0000256" key="1">
    <source>
        <dbReference type="ARBA" id="ARBA00009199"/>
    </source>
</evidence>
<evidence type="ECO:0000259" key="2">
    <source>
        <dbReference type="Pfam" id="PF01425"/>
    </source>
</evidence>
<reference evidence="3" key="1">
    <citation type="journal article" date="2020" name="Stud. Mycol.">
        <title>101 Dothideomycetes genomes: a test case for predicting lifestyles and emergence of pathogens.</title>
        <authorList>
            <person name="Haridas S."/>
            <person name="Albert R."/>
            <person name="Binder M."/>
            <person name="Bloem J."/>
            <person name="Labutti K."/>
            <person name="Salamov A."/>
            <person name="Andreopoulos B."/>
            <person name="Baker S."/>
            <person name="Barry K."/>
            <person name="Bills G."/>
            <person name="Bluhm B."/>
            <person name="Cannon C."/>
            <person name="Castanera R."/>
            <person name="Culley D."/>
            <person name="Daum C."/>
            <person name="Ezra D."/>
            <person name="Gonzalez J."/>
            <person name="Henrissat B."/>
            <person name="Kuo A."/>
            <person name="Liang C."/>
            <person name="Lipzen A."/>
            <person name="Lutzoni F."/>
            <person name="Magnuson J."/>
            <person name="Mondo S."/>
            <person name="Nolan M."/>
            <person name="Ohm R."/>
            <person name="Pangilinan J."/>
            <person name="Park H.-J."/>
            <person name="Ramirez L."/>
            <person name="Alfaro M."/>
            <person name="Sun H."/>
            <person name="Tritt A."/>
            <person name="Yoshinaga Y."/>
            <person name="Zwiers L.-H."/>
            <person name="Turgeon B."/>
            <person name="Goodwin S."/>
            <person name="Spatafora J."/>
            <person name="Crous P."/>
            <person name="Grigoriev I."/>
        </authorList>
    </citation>
    <scope>NUCLEOTIDE SEQUENCE</scope>
    <source>
        <strain evidence="3">CBS 133067</strain>
    </source>
</reference>
<dbReference type="AlphaFoldDB" id="A0A9P4INV7"/>
<gene>
    <name evidence="3" type="ORF">NA57DRAFT_35866</name>
</gene>
<evidence type="ECO:0000313" key="4">
    <source>
        <dbReference type="Proteomes" id="UP000799772"/>
    </source>
</evidence>
<comment type="similarity">
    <text evidence="1">Belongs to the amidase family.</text>
</comment>
<feature type="domain" description="Amidase" evidence="2">
    <location>
        <begin position="84"/>
        <end position="503"/>
    </location>
</feature>
<dbReference type="Pfam" id="PF01425">
    <property type="entry name" value="Amidase"/>
    <property type="match status" value="1"/>
</dbReference>
<organism evidence="3 4">
    <name type="scientific">Rhizodiscina lignyota</name>
    <dbReference type="NCBI Taxonomy" id="1504668"/>
    <lineage>
        <taxon>Eukaryota</taxon>
        <taxon>Fungi</taxon>
        <taxon>Dikarya</taxon>
        <taxon>Ascomycota</taxon>
        <taxon>Pezizomycotina</taxon>
        <taxon>Dothideomycetes</taxon>
        <taxon>Pleosporomycetidae</taxon>
        <taxon>Aulographales</taxon>
        <taxon>Rhizodiscinaceae</taxon>
        <taxon>Rhizodiscina</taxon>
    </lineage>
</organism>
<sequence>MGSLSDRVISAANGIGVKVADSDYAEFETLLERMDSALKMVAEMDDYQPTPDYEVIPRKDIHLQPKEENPLSAWAWRFTAASSKPSSDLLKGRTLCLKDNICVAGVPCLLGTETIQGWVPQTDATIVPRILDAGGIITGKAVCENLSRGAVSVTAASGPVSNPYAKGYSAGGSSSGTGALVGSGAVDMGIGCDQGGSIRIPAGLCGLYGFKATIGLVPYTGIVSNDASLDYVGPMTTTCMDNALLLEAIAGVDGLDDRQAAGTPFPNEVPHYAKLLEETKEQGVRGMKIGILKEGVDQPLTNPDVKEKFMAALAEFEKLGATVEEFSIPMHNQGRTIYSVMSKMGNHMGMLGRAVGRKQMLLTDLLEKKNAPYTQAVFDKMSVMTKEGLLSGEYAWQRYPTVYAKSVNLCRKLKEEYDAALAKYDLLVMPTTITASSPLPPVTGSPLVHIDASKGKLENTCSFNATGHPCLSMPIGLVPAPEDASIKLPASMQIVGKYWDEPKIFQAAYAWEQSVGKWQNF</sequence>
<dbReference type="PANTHER" id="PTHR11895:SF170">
    <property type="entry name" value="AMIDASE"/>
    <property type="match status" value="1"/>
</dbReference>
<dbReference type="InterPro" id="IPR020556">
    <property type="entry name" value="Amidase_CS"/>
</dbReference>
<name>A0A9P4INV7_9PEZI</name>
<dbReference type="GO" id="GO:0003824">
    <property type="term" value="F:catalytic activity"/>
    <property type="evidence" value="ECO:0007669"/>
    <property type="project" value="InterPro"/>
</dbReference>
<dbReference type="SUPFAM" id="SSF75304">
    <property type="entry name" value="Amidase signature (AS) enzymes"/>
    <property type="match status" value="1"/>
</dbReference>
<dbReference type="InterPro" id="IPR000120">
    <property type="entry name" value="Amidase"/>
</dbReference>
<dbReference type="Proteomes" id="UP000799772">
    <property type="component" value="Unassembled WGS sequence"/>
</dbReference>
<proteinExistence type="inferred from homology"/>
<accession>A0A9P4INV7</accession>
<protein>
    <submittedName>
        <fullName evidence="3">Amidase</fullName>
    </submittedName>
</protein>
<keyword evidence="4" id="KW-1185">Reference proteome</keyword>
<dbReference type="Gene3D" id="3.90.1300.10">
    <property type="entry name" value="Amidase signature (AS) domain"/>
    <property type="match status" value="1"/>
</dbReference>
<dbReference type="OrthoDB" id="1879366at2759"/>
<evidence type="ECO:0000313" key="3">
    <source>
        <dbReference type="EMBL" id="KAF2101551.1"/>
    </source>
</evidence>
<dbReference type="PANTHER" id="PTHR11895">
    <property type="entry name" value="TRANSAMIDASE"/>
    <property type="match status" value="1"/>
</dbReference>